<proteinExistence type="predicted"/>
<dbReference type="EMBL" id="BMAT01007451">
    <property type="protein sequence ID" value="GFR64586.1"/>
    <property type="molecule type" value="Genomic_DNA"/>
</dbReference>
<keyword evidence="2" id="KW-1185">Reference proteome</keyword>
<accession>A0AAV4EVR0</accession>
<gene>
    <name evidence="1" type="ORF">ElyMa_003635300</name>
</gene>
<evidence type="ECO:0000313" key="1">
    <source>
        <dbReference type="EMBL" id="GFR64586.1"/>
    </source>
</evidence>
<protein>
    <submittedName>
        <fullName evidence="1">Endonuclease-reverse transcriptase</fullName>
    </submittedName>
</protein>
<dbReference type="AlphaFoldDB" id="A0AAV4EVR0"/>
<organism evidence="1 2">
    <name type="scientific">Elysia marginata</name>
    <dbReference type="NCBI Taxonomy" id="1093978"/>
    <lineage>
        <taxon>Eukaryota</taxon>
        <taxon>Metazoa</taxon>
        <taxon>Spiralia</taxon>
        <taxon>Lophotrochozoa</taxon>
        <taxon>Mollusca</taxon>
        <taxon>Gastropoda</taxon>
        <taxon>Heterobranchia</taxon>
        <taxon>Euthyneura</taxon>
        <taxon>Panpulmonata</taxon>
        <taxon>Sacoglossa</taxon>
        <taxon>Placobranchoidea</taxon>
        <taxon>Plakobranchidae</taxon>
        <taxon>Elysia</taxon>
    </lineage>
</organism>
<keyword evidence="1" id="KW-0540">Nuclease</keyword>
<keyword evidence="1" id="KW-0255">Endonuclease</keyword>
<dbReference type="GO" id="GO:0004519">
    <property type="term" value="F:endonuclease activity"/>
    <property type="evidence" value="ECO:0007669"/>
    <property type="project" value="UniProtKB-KW"/>
</dbReference>
<comment type="caution">
    <text evidence="1">The sequence shown here is derived from an EMBL/GenBank/DDBJ whole genome shotgun (WGS) entry which is preliminary data.</text>
</comment>
<reference evidence="1 2" key="1">
    <citation type="journal article" date="2021" name="Elife">
        <title>Chloroplast acquisition without the gene transfer in kleptoplastic sea slugs, Plakobranchus ocellatus.</title>
        <authorList>
            <person name="Maeda T."/>
            <person name="Takahashi S."/>
            <person name="Yoshida T."/>
            <person name="Shimamura S."/>
            <person name="Takaki Y."/>
            <person name="Nagai Y."/>
            <person name="Toyoda A."/>
            <person name="Suzuki Y."/>
            <person name="Arimoto A."/>
            <person name="Ishii H."/>
            <person name="Satoh N."/>
            <person name="Nishiyama T."/>
            <person name="Hasebe M."/>
            <person name="Maruyama T."/>
            <person name="Minagawa J."/>
            <person name="Obokata J."/>
            <person name="Shigenobu S."/>
        </authorList>
    </citation>
    <scope>NUCLEOTIDE SEQUENCE [LARGE SCALE GENOMIC DNA]</scope>
</reference>
<keyword evidence="1" id="KW-0378">Hydrolase</keyword>
<evidence type="ECO:0000313" key="2">
    <source>
        <dbReference type="Proteomes" id="UP000762676"/>
    </source>
</evidence>
<dbReference type="Proteomes" id="UP000762676">
    <property type="component" value="Unassembled WGS sequence"/>
</dbReference>
<sequence>MLDRIVDKCKEHGIEINGKKTKTMNIGRDTKALTIIFGNAVLEQVSKYSYLGHVTTEDVATLKEVQLRAQKTRQKFWKNKELLQRNIGLDYKEKNPIALLILNFKLWLQSMDLFQNG</sequence>
<name>A0AAV4EVR0_9GAST</name>